<keyword evidence="4" id="KW-1185">Reference proteome</keyword>
<feature type="region of interest" description="Disordered" evidence="1">
    <location>
        <begin position="1"/>
        <end position="40"/>
    </location>
</feature>
<dbReference type="AlphaFoldDB" id="A0A485LGI1"/>
<proteinExistence type="predicted"/>
<evidence type="ECO:0000313" key="2">
    <source>
        <dbReference type="EMBL" id="KAF0687229.1"/>
    </source>
</evidence>
<reference evidence="2" key="2">
    <citation type="submission" date="2019-06" db="EMBL/GenBank/DDBJ databases">
        <title>Genomics analysis of Aphanomyces spp. identifies a new class of oomycete effector associated with host adaptation.</title>
        <authorList>
            <person name="Gaulin E."/>
        </authorList>
    </citation>
    <scope>NUCLEOTIDE SEQUENCE</scope>
    <source>
        <strain evidence="2">CBS 578.67</strain>
    </source>
</reference>
<feature type="compositionally biased region" description="Polar residues" evidence="1">
    <location>
        <begin position="12"/>
        <end position="22"/>
    </location>
</feature>
<accession>A0A485LGI1</accession>
<sequence length="122" mass="12769">MPTPSLKAAATDNASANNHSLNPPTPTTAIPHGNNNPTNLSRNCCYSPSGPDDLCTFSWTTLSSTAAGDDSDMLGEEDIQLLQERRPSSIKLIFRLRHNVASVPVSTCGTTGGDAGRSADPT</sequence>
<evidence type="ECO:0000256" key="1">
    <source>
        <dbReference type="SAM" id="MobiDB-lite"/>
    </source>
</evidence>
<protein>
    <submittedName>
        <fullName evidence="3">Aste57867_20991 protein</fullName>
    </submittedName>
</protein>
<evidence type="ECO:0000313" key="4">
    <source>
        <dbReference type="Proteomes" id="UP000332933"/>
    </source>
</evidence>
<dbReference type="Proteomes" id="UP000332933">
    <property type="component" value="Unassembled WGS sequence"/>
</dbReference>
<name>A0A485LGI1_9STRA</name>
<gene>
    <name evidence="3" type="primary">Aste57867_20991</name>
    <name evidence="2" type="ORF">As57867_020923</name>
    <name evidence="3" type="ORF">ASTE57867_20991</name>
</gene>
<evidence type="ECO:0000313" key="3">
    <source>
        <dbReference type="EMBL" id="VFT97666.1"/>
    </source>
</evidence>
<organism evidence="3 4">
    <name type="scientific">Aphanomyces stellatus</name>
    <dbReference type="NCBI Taxonomy" id="120398"/>
    <lineage>
        <taxon>Eukaryota</taxon>
        <taxon>Sar</taxon>
        <taxon>Stramenopiles</taxon>
        <taxon>Oomycota</taxon>
        <taxon>Saprolegniomycetes</taxon>
        <taxon>Saprolegniales</taxon>
        <taxon>Verrucalvaceae</taxon>
        <taxon>Aphanomyces</taxon>
    </lineage>
</organism>
<reference evidence="3 4" key="1">
    <citation type="submission" date="2019-03" db="EMBL/GenBank/DDBJ databases">
        <authorList>
            <person name="Gaulin E."/>
            <person name="Dumas B."/>
        </authorList>
    </citation>
    <scope>NUCLEOTIDE SEQUENCE [LARGE SCALE GENOMIC DNA]</scope>
    <source>
        <strain evidence="3">CBS 568.67</strain>
    </source>
</reference>
<dbReference type="EMBL" id="CAADRA010006980">
    <property type="protein sequence ID" value="VFT97666.1"/>
    <property type="molecule type" value="Genomic_DNA"/>
</dbReference>
<dbReference type="EMBL" id="VJMH01006954">
    <property type="protein sequence ID" value="KAF0687229.1"/>
    <property type="molecule type" value="Genomic_DNA"/>
</dbReference>